<evidence type="ECO:0000256" key="14">
    <source>
        <dbReference type="ARBA" id="ARBA00023201"/>
    </source>
</evidence>
<evidence type="ECO:0000256" key="4">
    <source>
        <dbReference type="ARBA" id="ARBA00005844"/>
    </source>
</evidence>
<keyword evidence="14 16" id="KW-0739">Sodium transport</keyword>
<evidence type="ECO:0000256" key="9">
    <source>
        <dbReference type="ARBA" id="ARBA00022967"/>
    </source>
</evidence>
<keyword evidence="12 16" id="KW-0406">Ion transport</keyword>
<evidence type="ECO:0000256" key="2">
    <source>
        <dbReference type="ARBA" id="ARBA00003002"/>
    </source>
</evidence>
<comment type="subunit">
    <text evidence="5 16">Heterotrimer of an alpha, a beta and a gamma subunit.</text>
</comment>
<dbReference type="GO" id="GO:0005886">
    <property type="term" value="C:plasma membrane"/>
    <property type="evidence" value="ECO:0007669"/>
    <property type="project" value="UniProtKB-SubCell"/>
</dbReference>
<reference evidence="18 19" key="1">
    <citation type="submission" date="2014-06" db="EMBL/GenBank/DDBJ databases">
        <title>Whole Genome Sequences of Three Symbiotic Endozoicomonas Bacteria.</title>
        <authorList>
            <person name="Neave M.J."/>
            <person name="Apprill A."/>
            <person name="Voolstra C.R."/>
        </authorList>
    </citation>
    <scope>NUCLEOTIDE SEQUENCE [LARGE SCALE GENOMIC DNA]</scope>
    <source>
        <strain evidence="18 19">DSM 22380</strain>
    </source>
</reference>
<keyword evidence="19" id="KW-1185">Reference proteome</keyword>
<evidence type="ECO:0000256" key="1">
    <source>
        <dbReference type="ARBA" id="ARBA00001959"/>
    </source>
</evidence>
<dbReference type="RefSeq" id="WP_020582722.1">
    <property type="nucleotide sequence ID" value="NZ_JOJP01000001.1"/>
</dbReference>
<dbReference type="Pfam" id="PF04277">
    <property type="entry name" value="OAD_gamma"/>
    <property type="match status" value="1"/>
</dbReference>
<dbReference type="AlphaFoldDB" id="A0A081KAJ0"/>
<feature type="transmembrane region" description="Helical" evidence="16 17">
    <location>
        <begin position="12"/>
        <end position="34"/>
    </location>
</feature>
<dbReference type="GO" id="GO:0008948">
    <property type="term" value="F:oxaloacetate decarboxylase activity"/>
    <property type="evidence" value="ECO:0007669"/>
    <property type="project" value="UniProtKB-UniRule"/>
</dbReference>
<evidence type="ECO:0000256" key="17">
    <source>
        <dbReference type="RuleBase" id="RU004278"/>
    </source>
</evidence>
<evidence type="ECO:0000313" key="18">
    <source>
        <dbReference type="EMBL" id="KEI71166.1"/>
    </source>
</evidence>
<keyword evidence="10 16" id="KW-1133">Transmembrane helix</keyword>
<keyword evidence="6 16" id="KW-0813">Transport</keyword>
<dbReference type="EC" id="7.2.4.2" evidence="16"/>
<comment type="cofactor">
    <cofactor evidence="1 16 17">
        <name>Na(+)</name>
        <dbReference type="ChEBI" id="CHEBI:29101"/>
    </cofactor>
</comment>
<evidence type="ECO:0000256" key="13">
    <source>
        <dbReference type="ARBA" id="ARBA00023136"/>
    </source>
</evidence>
<organism evidence="18 19">
    <name type="scientific">Endozoicomonas elysicola</name>
    <dbReference type="NCBI Taxonomy" id="305900"/>
    <lineage>
        <taxon>Bacteria</taxon>
        <taxon>Pseudomonadati</taxon>
        <taxon>Pseudomonadota</taxon>
        <taxon>Gammaproteobacteria</taxon>
        <taxon>Oceanospirillales</taxon>
        <taxon>Endozoicomonadaceae</taxon>
        <taxon>Endozoicomonas</taxon>
    </lineage>
</organism>
<evidence type="ECO:0000256" key="15">
    <source>
        <dbReference type="ARBA" id="ARBA00048176"/>
    </source>
</evidence>
<evidence type="ECO:0000256" key="10">
    <source>
        <dbReference type="ARBA" id="ARBA00022989"/>
    </source>
</evidence>
<keyword evidence="9 16" id="KW-1278">Translocase</keyword>
<dbReference type="GO" id="GO:0036376">
    <property type="term" value="P:sodium ion export across plasma membrane"/>
    <property type="evidence" value="ECO:0007669"/>
    <property type="project" value="InterPro"/>
</dbReference>
<evidence type="ECO:0000256" key="5">
    <source>
        <dbReference type="ARBA" id="ARBA00011869"/>
    </source>
</evidence>
<evidence type="ECO:0000256" key="16">
    <source>
        <dbReference type="HAMAP-Rule" id="MF_00404"/>
    </source>
</evidence>
<dbReference type="HAMAP" id="MF_00404">
    <property type="entry name" value="OadG"/>
    <property type="match status" value="1"/>
</dbReference>
<sequence length="94" mass="10240">MTPSDLISEGSSLMLFGMGFVFLFLTLLVLVTSLMSKIIDRYFQEPVPSGAPAPNRTSINNQPVSSNDQGELVAAISAAIQMHRTKKAQAEKRQ</sequence>
<comment type="caution">
    <text evidence="18">The sequence shown here is derived from an EMBL/GenBank/DDBJ whole genome shotgun (WGS) entry which is preliminary data.</text>
</comment>
<evidence type="ECO:0000256" key="7">
    <source>
        <dbReference type="ARBA" id="ARBA00022475"/>
    </source>
</evidence>
<dbReference type="STRING" id="305900.GV64_10805"/>
<dbReference type="GO" id="GO:0015081">
    <property type="term" value="F:sodium ion transmembrane transporter activity"/>
    <property type="evidence" value="ECO:0007669"/>
    <property type="project" value="UniProtKB-UniRule"/>
</dbReference>
<protein>
    <recommendedName>
        <fullName evidence="16">Probable oxaloacetate decarboxylase gamma chain</fullName>
        <ecNumber evidence="16">7.2.4.2</ecNumber>
    </recommendedName>
</protein>
<dbReference type="EMBL" id="JOJP01000001">
    <property type="protein sequence ID" value="KEI71166.1"/>
    <property type="molecule type" value="Genomic_DNA"/>
</dbReference>
<dbReference type="Proteomes" id="UP000027997">
    <property type="component" value="Unassembled WGS sequence"/>
</dbReference>
<keyword evidence="8 16" id="KW-0812">Transmembrane</keyword>
<dbReference type="InterPro" id="IPR005899">
    <property type="entry name" value="Na_pump_deCOase"/>
</dbReference>
<keyword evidence="13 16" id="KW-0472">Membrane</keyword>
<dbReference type="GO" id="GO:0015451">
    <property type="term" value="F:decarboxylation-driven active transmembrane transporter activity"/>
    <property type="evidence" value="ECO:0007669"/>
    <property type="project" value="UniProtKB-EC"/>
</dbReference>
<dbReference type="InterPro" id="IPR023424">
    <property type="entry name" value="OadG"/>
</dbReference>
<comment type="catalytic activity">
    <reaction evidence="15 16 17">
        <text>oxaloacetate + 2 Na(+)(in) + H(+) = pyruvate + 2 Na(+)(out) + CO2</text>
        <dbReference type="Rhea" id="RHEA:57724"/>
        <dbReference type="ChEBI" id="CHEBI:15361"/>
        <dbReference type="ChEBI" id="CHEBI:15378"/>
        <dbReference type="ChEBI" id="CHEBI:16452"/>
        <dbReference type="ChEBI" id="CHEBI:16526"/>
        <dbReference type="ChEBI" id="CHEBI:29101"/>
        <dbReference type="EC" id="7.2.4.2"/>
    </reaction>
</comment>
<evidence type="ECO:0000313" key="19">
    <source>
        <dbReference type="Proteomes" id="UP000027997"/>
    </source>
</evidence>
<name>A0A081KAJ0_9GAMM</name>
<gene>
    <name evidence="16" type="primary">oadG</name>
    <name evidence="18" type="ORF">GV64_10805</name>
</gene>
<keyword evidence="7 16" id="KW-1003">Cell membrane</keyword>
<comment type="similarity">
    <text evidence="4 16 17">Belongs to the OadG family.</text>
</comment>
<comment type="subcellular location">
    <subcellularLocation>
        <location evidence="3 16 17">Cell membrane</location>
        <topology evidence="3 16 17">Single-pass membrane protein</topology>
    </subcellularLocation>
</comment>
<evidence type="ECO:0000256" key="8">
    <source>
        <dbReference type="ARBA" id="ARBA00022692"/>
    </source>
</evidence>
<dbReference type="NCBIfam" id="TIGR01195">
    <property type="entry name" value="oadG_fam"/>
    <property type="match status" value="1"/>
</dbReference>
<accession>A0A081KAJ0</accession>
<dbReference type="eggNOG" id="COG3630">
    <property type="taxonomic scope" value="Bacteria"/>
</dbReference>
<evidence type="ECO:0000256" key="3">
    <source>
        <dbReference type="ARBA" id="ARBA00004162"/>
    </source>
</evidence>
<evidence type="ECO:0000256" key="11">
    <source>
        <dbReference type="ARBA" id="ARBA00023053"/>
    </source>
</evidence>
<comment type="function">
    <text evidence="2 16 17">Catalyzes the decarboxylation of oxaloacetate coupled to Na(+) translocation.</text>
</comment>
<evidence type="ECO:0000256" key="6">
    <source>
        <dbReference type="ARBA" id="ARBA00022448"/>
    </source>
</evidence>
<evidence type="ECO:0000256" key="12">
    <source>
        <dbReference type="ARBA" id="ARBA00023065"/>
    </source>
</evidence>
<proteinExistence type="inferred from homology"/>
<keyword evidence="11 16" id="KW-0915">Sodium</keyword>